<evidence type="ECO:0000259" key="5">
    <source>
        <dbReference type="PROSITE" id="PS50106"/>
    </source>
</evidence>
<dbReference type="GO" id="GO:0031941">
    <property type="term" value="C:filamentous actin"/>
    <property type="evidence" value="ECO:0007669"/>
    <property type="project" value="TreeGrafter"/>
</dbReference>
<dbReference type="SUPFAM" id="SSF50156">
    <property type="entry name" value="PDZ domain-like"/>
    <property type="match status" value="1"/>
</dbReference>
<dbReference type="GO" id="GO:0061061">
    <property type="term" value="P:muscle structure development"/>
    <property type="evidence" value="ECO:0007669"/>
    <property type="project" value="TreeGrafter"/>
</dbReference>
<dbReference type="GO" id="GO:0003779">
    <property type="term" value="F:actin binding"/>
    <property type="evidence" value="ECO:0007669"/>
    <property type="project" value="TreeGrafter"/>
</dbReference>
<evidence type="ECO:0000313" key="7">
    <source>
        <dbReference type="RefSeq" id="XP_015591699.1"/>
    </source>
</evidence>
<feature type="transmembrane region" description="Helical" evidence="4">
    <location>
        <begin position="774"/>
        <end position="791"/>
    </location>
</feature>
<evidence type="ECO:0000313" key="8">
    <source>
        <dbReference type="RefSeq" id="XP_015591700.1"/>
    </source>
</evidence>
<dbReference type="InterPro" id="IPR001478">
    <property type="entry name" value="PDZ"/>
</dbReference>
<evidence type="ECO:0000256" key="4">
    <source>
        <dbReference type="SAM" id="Phobius"/>
    </source>
</evidence>
<dbReference type="InterPro" id="IPR036034">
    <property type="entry name" value="PDZ_sf"/>
</dbReference>
<dbReference type="GO" id="GO:0030036">
    <property type="term" value="P:actin cytoskeleton organization"/>
    <property type="evidence" value="ECO:0007669"/>
    <property type="project" value="TreeGrafter"/>
</dbReference>
<dbReference type="GO" id="GO:0001725">
    <property type="term" value="C:stress fiber"/>
    <property type="evidence" value="ECO:0007669"/>
    <property type="project" value="TreeGrafter"/>
</dbReference>
<protein>
    <submittedName>
        <fullName evidence="7 8">Uncharacterized protein LOC107266084 isoform X1</fullName>
    </submittedName>
</protein>
<reference evidence="7 8" key="1">
    <citation type="submission" date="2025-04" db="UniProtKB">
        <authorList>
            <consortium name="RefSeq"/>
        </authorList>
    </citation>
    <scope>IDENTIFICATION</scope>
</reference>
<dbReference type="RefSeq" id="XP_015591701.1">
    <property type="nucleotide sequence ID" value="XM_015736215.2"/>
</dbReference>
<keyword evidence="4" id="KW-0472">Membrane</keyword>
<dbReference type="Gene3D" id="2.30.42.10">
    <property type="match status" value="1"/>
</dbReference>
<evidence type="ECO:0000256" key="2">
    <source>
        <dbReference type="ARBA" id="ARBA00022490"/>
    </source>
</evidence>
<dbReference type="Pfam" id="PF00595">
    <property type="entry name" value="PDZ"/>
    <property type="match status" value="1"/>
</dbReference>
<keyword evidence="3" id="KW-0479">Metal-binding</keyword>
<dbReference type="SMART" id="SM00228">
    <property type="entry name" value="PDZ"/>
    <property type="match status" value="1"/>
</dbReference>
<comment type="subcellular location">
    <subcellularLocation>
        <location evidence="1">Cytoplasm</location>
    </subcellularLocation>
</comment>
<keyword evidence="3" id="KW-0862">Zinc</keyword>
<dbReference type="GO" id="GO:0030018">
    <property type="term" value="C:Z disc"/>
    <property type="evidence" value="ECO:0007669"/>
    <property type="project" value="TreeGrafter"/>
</dbReference>
<sequence>MAIDIKFTKFDNTPWGFRLAGGSDFPQPLTVIRITEGSLAECMGLQVGDVVVRLNDQPVSSLTHGKAHEQILLAGNNFVLGVLRGEESRKAIEAIPQENIVPYTIPLEELPPVYPEEVRQDTPEVEEEVTSTVEYSSETLEYHRVETIEKPIYPDSEEVPNKNLTDDEIALLILEEEELLPDQGVLGVNFKKLRPRAQLLKESKVFEELQNIATAEPPQVQELKRTTTFLQKPQRPVPKAKEEKETEVVEPYKVVIKKQQKKSITERLLEKGLLEPGSIKTPESRSEVKVYVPGCNIRQSNIQADVSEELNITDIDSWCSFVNSSPAMFSKTLGHSWNSFAMGSIPTGSKFCTAGNTRRLYMRNRYFNNVLSSLTKPITAKKSKDSKLYFKGRYLENYLTKDNDSWLSFFKNSATKLYDDFNSCSKPSSTPVPRSMKLQRKGRYLEKYLKKDNWITDTRCRIVKGIKSGVQRFCGLLIGKHEAQRKIYCKPHYLEKVLTENSNTFDDFGHYIRNNVFRRCKRRRTAVVGVPGKKHGLKNKYSRKGRYMERSLEKAQILDSIKRSVTREVFHRGNKRLSISRLCASLENKNQRVELYMREGKLTSDSISLRIFDTYVRVKPELKRTITENLRNTNNWLRTVKTKIDDSVNLRNSPIGEVMTNFLNFTKNLLRTEIFHRGSKRFAKKVQNENTILLTANLSTWDNCFKILKFDSRSISFKISKNKLEPGIFENDNKNSKDKLNDAPADTENRRMSFVPTILYEGLTNKIGIDFTKIFVYAFVPCASIILVYMYK</sequence>
<name>A0AAJ7FH75_CEPCN</name>
<keyword evidence="3" id="KW-0440">LIM domain</keyword>
<dbReference type="RefSeq" id="XP_015591699.1">
    <property type="nucleotide sequence ID" value="XM_015736213.2"/>
</dbReference>
<dbReference type="PROSITE" id="PS50106">
    <property type="entry name" value="PDZ"/>
    <property type="match status" value="1"/>
</dbReference>
<keyword evidence="4" id="KW-0812">Transmembrane</keyword>
<dbReference type="GO" id="GO:0051371">
    <property type="term" value="F:muscle alpha-actinin binding"/>
    <property type="evidence" value="ECO:0007669"/>
    <property type="project" value="TreeGrafter"/>
</dbReference>
<dbReference type="InterPro" id="IPR050604">
    <property type="entry name" value="PDZ-LIM_domain"/>
</dbReference>
<dbReference type="RefSeq" id="XP_024939167.1">
    <property type="nucleotide sequence ID" value="XM_025083399.1"/>
</dbReference>
<dbReference type="KEGG" id="ccin:107266084"/>
<dbReference type="PANTHER" id="PTHR24214:SF38">
    <property type="entry name" value="PDZ AND LIM DOMAIN PROTEIN ZASP-RELATED"/>
    <property type="match status" value="1"/>
</dbReference>
<dbReference type="RefSeq" id="XP_015591700.1">
    <property type="nucleotide sequence ID" value="XM_015736214.2"/>
</dbReference>
<feature type="domain" description="PDZ" evidence="5">
    <location>
        <begin position="4"/>
        <end position="86"/>
    </location>
</feature>
<accession>A0AAJ7FH75</accession>
<dbReference type="Proteomes" id="UP000694920">
    <property type="component" value="Unplaced"/>
</dbReference>
<dbReference type="CDD" id="cd23068">
    <property type="entry name" value="PDZ_ZASP52-like"/>
    <property type="match status" value="1"/>
</dbReference>
<evidence type="ECO:0000313" key="9">
    <source>
        <dbReference type="RefSeq" id="XP_015591701.1"/>
    </source>
</evidence>
<dbReference type="AlphaFoldDB" id="A0AAJ7FH75"/>
<evidence type="ECO:0000313" key="10">
    <source>
        <dbReference type="RefSeq" id="XP_024939167.1"/>
    </source>
</evidence>
<evidence type="ECO:0000313" key="6">
    <source>
        <dbReference type="Proteomes" id="UP000694920"/>
    </source>
</evidence>
<keyword evidence="6" id="KW-1185">Reference proteome</keyword>
<organism evidence="6 9">
    <name type="scientific">Cephus cinctus</name>
    <name type="common">Wheat stem sawfly</name>
    <dbReference type="NCBI Taxonomy" id="211228"/>
    <lineage>
        <taxon>Eukaryota</taxon>
        <taxon>Metazoa</taxon>
        <taxon>Ecdysozoa</taxon>
        <taxon>Arthropoda</taxon>
        <taxon>Hexapoda</taxon>
        <taxon>Insecta</taxon>
        <taxon>Pterygota</taxon>
        <taxon>Neoptera</taxon>
        <taxon>Endopterygota</taxon>
        <taxon>Hymenoptera</taxon>
        <taxon>Cephoidea</taxon>
        <taxon>Cephidae</taxon>
        <taxon>Cephus</taxon>
    </lineage>
</organism>
<dbReference type="PANTHER" id="PTHR24214">
    <property type="entry name" value="PDZ AND LIM DOMAIN PROTEIN ZASP"/>
    <property type="match status" value="1"/>
</dbReference>
<dbReference type="GO" id="GO:0005912">
    <property type="term" value="C:adherens junction"/>
    <property type="evidence" value="ECO:0007669"/>
    <property type="project" value="TreeGrafter"/>
</dbReference>
<evidence type="ECO:0000256" key="1">
    <source>
        <dbReference type="ARBA" id="ARBA00004496"/>
    </source>
</evidence>
<dbReference type="GeneID" id="107266084"/>
<gene>
    <name evidence="7 8 9 10" type="primary">LOC107266084</name>
</gene>
<evidence type="ECO:0000256" key="3">
    <source>
        <dbReference type="ARBA" id="ARBA00023038"/>
    </source>
</evidence>
<keyword evidence="2" id="KW-0963">Cytoplasm</keyword>
<proteinExistence type="predicted"/>
<keyword evidence="4" id="KW-1133">Transmembrane helix</keyword>
<dbReference type="FunFam" id="2.30.42.10:FF:000055">
    <property type="entry name" value="PDZ and LIM domain protein 3"/>
    <property type="match status" value="1"/>
</dbReference>